<comment type="caution">
    <text evidence="11">The sequence shown here is derived from an EMBL/GenBank/DDBJ whole genome shotgun (WGS) entry which is preliminary data.</text>
</comment>
<dbReference type="Proteomes" id="UP000224563">
    <property type="component" value="Unassembled WGS sequence"/>
</dbReference>
<keyword evidence="4" id="KW-0479">Metal-binding</keyword>
<sequence>MKIVKAIAKGIGIVLGAAVLSVIIFVAVLTATEYNPSDVEAVTPAGEAQKTLSKGDTFTIATWNLGFGALDETADFFMDGGQMVQPATKEESIANVDAFKNALSKMNADVIFLQEVDTDSKRSYHVNQVDSIADGLQGYQNAFAYNFKTLYVPYPIPTIGKVNSGIATFSQYDMSEAARVKLPCPFSYPVRLVNLKRCLLVTRIPIANSDAQLVLVNLHLEAYDDGEGKIAQTKQLKELLNKEVKAGNYVIAGGDFNQTFSNVDTSSYPLLSEDLWKPGAIDVTGFEGMTFYADNRVPTCRSLDRVLAESDRDDFQYYMLDGFIVSDNLTVKSVETKDFGFKNTDHNPVTLEVQIP</sequence>
<dbReference type="PANTHER" id="PTHR15822:SF4">
    <property type="entry name" value="TYROSYL-DNA PHOSPHODIESTERASE 2"/>
    <property type="match status" value="1"/>
</dbReference>
<keyword evidence="3" id="KW-0540">Nuclease</keyword>
<organism evidence="11 12">
    <name type="scientific">Agathobacter ruminis</name>
    <dbReference type="NCBI Taxonomy" id="1712665"/>
    <lineage>
        <taxon>Bacteria</taxon>
        <taxon>Bacillati</taxon>
        <taxon>Bacillota</taxon>
        <taxon>Clostridia</taxon>
        <taxon>Lachnospirales</taxon>
        <taxon>Lachnospiraceae</taxon>
        <taxon>Agathobacter</taxon>
    </lineage>
</organism>
<feature type="transmembrane region" description="Helical" evidence="9">
    <location>
        <begin position="12"/>
        <end position="31"/>
    </location>
</feature>
<evidence type="ECO:0000256" key="6">
    <source>
        <dbReference type="ARBA" id="ARBA00022801"/>
    </source>
</evidence>
<evidence type="ECO:0000256" key="9">
    <source>
        <dbReference type="SAM" id="Phobius"/>
    </source>
</evidence>
<keyword evidence="6" id="KW-0378">Hydrolase</keyword>
<keyword evidence="9" id="KW-0812">Transmembrane</keyword>
<dbReference type="InterPro" id="IPR005135">
    <property type="entry name" value="Endo/exonuclease/phosphatase"/>
</dbReference>
<keyword evidence="5" id="KW-0227">DNA damage</keyword>
<name>A0A2G3DZB5_9FIRM</name>
<keyword evidence="8" id="KW-0234">DNA repair</keyword>
<protein>
    <submittedName>
        <fullName evidence="11">Endonuclease</fullName>
    </submittedName>
</protein>
<evidence type="ECO:0000256" key="5">
    <source>
        <dbReference type="ARBA" id="ARBA00022763"/>
    </source>
</evidence>
<evidence type="ECO:0000256" key="7">
    <source>
        <dbReference type="ARBA" id="ARBA00022842"/>
    </source>
</evidence>
<evidence type="ECO:0000313" key="11">
    <source>
        <dbReference type="EMBL" id="PHU36377.1"/>
    </source>
</evidence>
<comment type="cofactor">
    <cofactor evidence="2">
        <name>Mg(2+)</name>
        <dbReference type="ChEBI" id="CHEBI:18420"/>
    </cofactor>
</comment>
<feature type="domain" description="Endonuclease/exonuclease/phosphatase" evidence="10">
    <location>
        <begin position="61"/>
        <end position="309"/>
    </location>
</feature>
<comment type="cofactor">
    <cofactor evidence="1">
        <name>Mn(2+)</name>
        <dbReference type="ChEBI" id="CHEBI:29035"/>
    </cofactor>
</comment>
<reference evidence="11 12" key="1">
    <citation type="submission" date="2017-10" db="EMBL/GenBank/DDBJ databases">
        <title>Resolving the taxonomy of Roseburia spp., Eubacterium rectale and Agathobacter spp. through phylogenomic analysis.</title>
        <authorList>
            <person name="Sheridan P.O."/>
            <person name="Walker A.W."/>
            <person name="Duncan S.H."/>
            <person name="Scott K.P."/>
            <person name="Toole P.W.O."/>
            <person name="Luis P."/>
            <person name="Flint H.J."/>
        </authorList>
    </citation>
    <scope>NUCLEOTIDE SEQUENCE [LARGE SCALE GENOMIC DNA]</scope>
    <source>
        <strain evidence="11 12">JK623</strain>
    </source>
</reference>
<evidence type="ECO:0000313" key="12">
    <source>
        <dbReference type="Proteomes" id="UP000224563"/>
    </source>
</evidence>
<reference evidence="11 12" key="2">
    <citation type="submission" date="2017-10" db="EMBL/GenBank/DDBJ databases">
        <authorList>
            <person name="Banno H."/>
            <person name="Chua N.-H."/>
        </authorList>
    </citation>
    <scope>NUCLEOTIDE SEQUENCE [LARGE SCALE GENOMIC DNA]</scope>
    <source>
        <strain evidence="11 12">JK623</strain>
    </source>
</reference>
<evidence type="ECO:0000256" key="4">
    <source>
        <dbReference type="ARBA" id="ARBA00022723"/>
    </source>
</evidence>
<dbReference type="SUPFAM" id="SSF56219">
    <property type="entry name" value="DNase I-like"/>
    <property type="match status" value="1"/>
</dbReference>
<dbReference type="RefSeq" id="WP_099386914.1">
    <property type="nucleotide sequence ID" value="NZ_JANSWH010000041.1"/>
</dbReference>
<proteinExistence type="predicted"/>
<accession>A0A2G3DZB5</accession>
<dbReference type="GO" id="GO:0004519">
    <property type="term" value="F:endonuclease activity"/>
    <property type="evidence" value="ECO:0007669"/>
    <property type="project" value="UniProtKB-KW"/>
</dbReference>
<evidence type="ECO:0000256" key="2">
    <source>
        <dbReference type="ARBA" id="ARBA00001946"/>
    </source>
</evidence>
<dbReference type="GO" id="GO:0016787">
    <property type="term" value="F:hydrolase activity"/>
    <property type="evidence" value="ECO:0007669"/>
    <property type="project" value="UniProtKB-KW"/>
</dbReference>
<evidence type="ECO:0000259" key="10">
    <source>
        <dbReference type="Pfam" id="PF03372"/>
    </source>
</evidence>
<evidence type="ECO:0000256" key="1">
    <source>
        <dbReference type="ARBA" id="ARBA00001936"/>
    </source>
</evidence>
<dbReference type="EMBL" id="PDYG01000134">
    <property type="protein sequence ID" value="PHU36377.1"/>
    <property type="molecule type" value="Genomic_DNA"/>
</dbReference>
<dbReference type="AlphaFoldDB" id="A0A2G3DZB5"/>
<dbReference type="GO" id="GO:0046872">
    <property type="term" value="F:metal ion binding"/>
    <property type="evidence" value="ECO:0007669"/>
    <property type="project" value="UniProtKB-KW"/>
</dbReference>
<dbReference type="Gene3D" id="3.60.10.10">
    <property type="entry name" value="Endonuclease/exonuclease/phosphatase"/>
    <property type="match status" value="1"/>
</dbReference>
<evidence type="ECO:0000256" key="8">
    <source>
        <dbReference type="ARBA" id="ARBA00023204"/>
    </source>
</evidence>
<keyword evidence="7" id="KW-0460">Magnesium</keyword>
<keyword evidence="12" id="KW-1185">Reference proteome</keyword>
<dbReference type="Pfam" id="PF03372">
    <property type="entry name" value="Exo_endo_phos"/>
    <property type="match status" value="1"/>
</dbReference>
<keyword evidence="9" id="KW-0472">Membrane</keyword>
<dbReference type="GO" id="GO:0006281">
    <property type="term" value="P:DNA repair"/>
    <property type="evidence" value="ECO:0007669"/>
    <property type="project" value="UniProtKB-KW"/>
</dbReference>
<evidence type="ECO:0000256" key="3">
    <source>
        <dbReference type="ARBA" id="ARBA00022722"/>
    </source>
</evidence>
<keyword evidence="11" id="KW-0255">Endonuclease</keyword>
<keyword evidence="9" id="KW-1133">Transmembrane helix</keyword>
<gene>
    <name evidence="11" type="ORF">CSX02_12410</name>
</gene>
<dbReference type="InterPro" id="IPR036691">
    <property type="entry name" value="Endo/exonu/phosph_ase_sf"/>
</dbReference>
<dbReference type="PANTHER" id="PTHR15822">
    <property type="entry name" value="TRAF AND TNF RECEPTOR-ASSOCIATED PROTEIN"/>
    <property type="match status" value="1"/>
</dbReference>
<dbReference type="InterPro" id="IPR051547">
    <property type="entry name" value="TDP2-like"/>
</dbReference>